<dbReference type="GeneID" id="106463053"/>
<keyword evidence="3" id="KW-0472">Membrane</keyword>
<dbReference type="SMART" id="SM00060">
    <property type="entry name" value="FN3"/>
    <property type="match status" value="3"/>
</dbReference>
<dbReference type="CDD" id="cd00063">
    <property type="entry name" value="FN3"/>
    <property type="match status" value="3"/>
</dbReference>
<feature type="compositionally biased region" description="Basic and acidic residues" evidence="2">
    <location>
        <begin position="761"/>
        <end position="772"/>
    </location>
</feature>
<feature type="domain" description="Ig-like" evidence="4">
    <location>
        <begin position="119"/>
        <end position="206"/>
    </location>
</feature>
<keyword evidence="1" id="KW-0677">Repeat</keyword>
<evidence type="ECO:0000256" key="2">
    <source>
        <dbReference type="SAM" id="MobiDB-lite"/>
    </source>
</evidence>
<evidence type="ECO:0000256" key="3">
    <source>
        <dbReference type="SAM" id="Phobius"/>
    </source>
</evidence>
<sequence length="772" mass="86415">MKKQLLPIWIYGVYFIRLTFTMVPLKIRPFTLPQLVEEGKKIQLTCGLEEGDGEVDFTWFKDEVPIVSETRWTIVTHETFSVLEMDNVKVAGSGNFTCVAANAFGKDRHTAVLSVQGPPTWKDEPSDTEVRVGESVALPCSAYGSPAPSVVWTKLDSSSGTSAEDLQMFVDRDGIFRIEDVQRNDEGSYTCIVQNGIGSPLQKTIEIKVKVPARFEEKFDVKRIHRGDSAKLECDARGDNPMTITWNKDNIRLSRVDTSRYQIFDRTTEGGMLSEIQVHGVDRSDNGLFTCLAKNTYGEDQRTIKMIVLEPPSAPSDVRVDQAWSRSISVTWTVPYSGNSPVNKYLIQYWRNQGAPHRLEEVTVSSAQTSTILRELQPGTSYVVRVIAENNVGKGTPSENRRFLTKEEEPSAPPTDVQVEARGAGTFHIKWKAPSKDHWNGQLKGYYVGYKEKASTDSYSYKLVPFSEGLAEEYLLRHLLKNTEYGIVVRAFNDAGTGPESQEILKRTKDSDPPPPPSLWVSAQSETTITINWEQSSDIISHYILFYKEDSGTWTEVTIPQTEKKVYTLQGLRAGSVYHLYLQAASQIGNSNPSETVSVKTDGAKGPMKWNFHAVITGEEELPVYLRLPVLAPLAASVAIIVFALVLSCVYVKKEQRRYNRAMEAVTEKIYPYSMNGTLPHRYVDLEKTRPLLQPPPPPPMFPLPPPPPPDDYPASSSTLPVNGNNNNSGDRRRLKKGREPKSNEGSIDSRRQGGGNMIQERAEVHHYDEAA</sequence>
<evidence type="ECO:0000256" key="1">
    <source>
        <dbReference type="ARBA" id="ARBA00022737"/>
    </source>
</evidence>
<feature type="compositionally biased region" description="Basic and acidic residues" evidence="2">
    <location>
        <begin position="738"/>
        <end position="752"/>
    </location>
</feature>
<feature type="compositionally biased region" description="Pro residues" evidence="2">
    <location>
        <begin position="693"/>
        <end position="712"/>
    </location>
</feature>
<dbReference type="SUPFAM" id="SSF48726">
    <property type="entry name" value="Immunoglobulin"/>
    <property type="match status" value="3"/>
</dbReference>
<dbReference type="RefSeq" id="XP_022246175.1">
    <property type="nucleotide sequence ID" value="XM_022390467.1"/>
</dbReference>
<evidence type="ECO:0000259" key="5">
    <source>
        <dbReference type="PROSITE" id="PS50853"/>
    </source>
</evidence>
<dbReference type="PROSITE" id="PS50835">
    <property type="entry name" value="IG_LIKE"/>
    <property type="match status" value="3"/>
</dbReference>
<dbReference type="Gene3D" id="2.60.40.10">
    <property type="entry name" value="Immunoglobulins"/>
    <property type="match status" value="6"/>
</dbReference>
<dbReference type="InterPro" id="IPR036179">
    <property type="entry name" value="Ig-like_dom_sf"/>
</dbReference>
<dbReference type="PANTHER" id="PTHR13817:SF102">
    <property type="entry name" value="DOWN SYNDROME CELL ADHESION MOLECULE-LIKE PROTEIN DSCAM2"/>
    <property type="match status" value="1"/>
</dbReference>
<dbReference type="InterPro" id="IPR013098">
    <property type="entry name" value="Ig_I-set"/>
</dbReference>
<dbReference type="Proteomes" id="UP000694941">
    <property type="component" value="Unplaced"/>
</dbReference>
<dbReference type="InterPro" id="IPR007110">
    <property type="entry name" value="Ig-like_dom"/>
</dbReference>
<evidence type="ECO:0000259" key="4">
    <source>
        <dbReference type="PROSITE" id="PS50835"/>
    </source>
</evidence>
<keyword evidence="3" id="KW-1133">Transmembrane helix</keyword>
<feature type="transmembrane region" description="Helical" evidence="3">
    <location>
        <begin position="630"/>
        <end position="652"/>
    </location>
</feature>
<dbReference type="InterPro" id="IPR036116">
    <property type="entry name" value="FN3_sf"/>
</dbReference>
<feature type="domain" description="Ig-like" evidence="4">
    <location>
        <begin position="29"/>
        <end position="114"/>
    </location>
</feature>
<keyword evidence="6" id="KW-1185">Reference proteome</keyword>
<dbReference type="Pfam" id="PF07679">
    <property type="entry name" value="I-set"/>
    <property type="match status" value="2"/>
</dbReference>
<dbReference type="SMART" id="SM00409">
    <property type="entry name" value="IG"/>
    <property type="match status" value="3"/>
</dbReference>
<feature type="domain" description="Ig-like" evidence="4">
    <location>
        <begin position="212"/>
        <end position="305"/>
    </location>
</feature>
<dbReference type="PRINTS" id="PR00014">
    <property type="entry name" value="FNTYPEIII"/>
</dbReference>
<dbReference type="Pfam" id="PF13927">
    <property type="entry name" value="Ig_3"/>
    <property type="match status" value="1"/>
</dbReference>
<dbReference type="InterPro" id="IPR050964">
    <property type="entry name" value="Striated_Muscle_Regulatory"/>
</dbReference>
<proteinExistence type="predicted"/>
<feature type="domain" description="Fibronectin type-III" evidence="5">
    <location>
        <begin position="515"/>
        <end position="604"/>
    </location>
</feature>
<feature type="region of interest" description="Disordered" evidence="2">
    <location>
        <begin position="498"/>
        <end position="517"/>
    </location>
</feature>
<organism evidence="6 7">
    <name type="scientific">Limulus polyphemus</name>
    <name type="common">Atlantic horseshoe crab</name>
    <dbReference type="NCBI Taxonomy" id="6850"/>
    <lineage>
        <taxon>Eukaryota</taxon>
        <taxon>Metazoa</taxon>
        <taxon>Ecdysozoa</taxon>
        <taxon>Arthropoda</taxon>
        <taxon>Chelicerata</taxon>
        <taxon>Merostomata</taxon>
        <taxon>Xiphosura</taxon>
        <taxon>Limulidae</taxon>
        <taxon>Limulus</taxon>
    </lineage>
</organism>
<evidence type="ECO:0000313" key="6">
    <source>
        <dbReference type="Proteomes" id="UP000694941"/>
    </source>
</evidence>
<dbReference type="PANTHER" id="PTHR13817">
    <property type="entry name" value="TITIN"/>
    <property type="match status" value="1"/>
</dbReference>
<dbReference type="InterPro" id="IPR003598">
    <property type="entry name" value="Ig_sub2"/>
</dbReference>
<feature type="domain" description="Fibronectin type-III" evidence="5">
    <location>
        <begin position="413"/>
        <end position="511"/>
    </location>
</feature>
<dbReference type="SUPFAM" id="SSF49265">
    <property type="entry name" value="Fibronectin type III"/>
    <property type="match status" value="2"/>
</dbReference>
<dbReference type="Pfam" id="PF00041">
    <property type="entry name" value="fn3"/>
    <property type="match status" value="3"/>
</dbReference>
<name>A0ABM1SRB9_LIMPO</name>
<dbReference type="InterPro" id="IPR013783">
    <property type="entry name" value="Ig-like_fold"/>
</dbReference>
<evidence type="ECO:0000313" key="7">
    <source>
        <dbReference type="RefSeq" id="XP_022246175.1"/>
    </source>
</evidence>
<accession>A0ABM1SRB9</accession>
<feature type="region of interest" description="Disordered" evidence="2">
    <location>
        <begin position="689"/>
        <end position="772"/>
    </location>
</feature>
<reference evidence="7" key="1">
    <citation type="submission" date="2025-08" db="UniProtKB">
        <authorList>
            <consortium name="RefSeq"/>
        </authorList>
    </citation>
    <scope>IDENTIFICATION</scope>
    <source>
        <tissue evidence="7">Muscle</tissue>
    </source>
</reference>
<dbReference type="InterPro" id="IPR003961">
    <property type="entry name" value="FN3_dom"/>
</dbReference>
<dbReference type="InterPro" id="IPR003599">
    <property type="entry name" value="Ig_sub"/>
</dbReference>
<dbReference type="PROSITE" id="PS50853">
    <property type="entry name" value="FN3"/>
    <property type="match status" value="3"/>
</dbReference>
<keyword evidence="3" id="KW-0812">Transmembrane</keyword>
<dbReference type="SMART" id="SM00408">
    <property type="entry name" value="IGc2"/>
    <property type="match status" value="3"/>
</dbReference>
<feature type="transmembrane region" description="Helical" evidence="3">
    <location>
        <begin position="7"/>
        <end position="25"/>
    </location>
</feature>
<feature type="domain" description="Fibronectin type-III" evidence="5">
    <location>
        <begin position="314"/>
        <end position="408"/>
    </location>
</feature>
<protein>
    <submittedName>
        <fullName evidence="7">Down syndrome cell adhesion molecule homolog isoform X6</fullName>
    </submittedName>
</protein>
<feature type="compositionally biased region" description="Basic and acidic residues" evidence="2">
    <location>
        <begin position="503"/>
        <end position="512"/>
    </location>
</feature>
<gene>
    <name evidence="7" type="primary">LOC106463053</name>
</gene>